<evidence type="ECO:0000313" key="3">
    <source>
        <dbReference type="EMBL" id="MBG3877167.1"/>
    </source>
</evidence>
<proteinExistence type="predicted"/>
<sequence>MKKIKMGRARLSVLRAKGITRAYGAGKGPRGSLPPGNAHRHERRLALQRCRQIVPVCACRGPGCLSGAQAISGVTGDGVAICECGMHFARLCRVVSVSRHPGQAAGARRAFRTERACRTGWGNGEEHGARRAVSYREDTRGGVLPFTSKADTLKWLSAYEDLHIPPLRSFSVGEWLAAREATLALLARAFPGARLAVRSSCRREDGRESSGAGAFTSVLDVPADDRDALAAAVETVIASYGASDSSNPTGPADLAAPDDQVLVQPMVEGIVVSGVMMTRVHADGAPYYVVNYDESGQADAITGGRNASKTVFVFRDAEDEHWDSRRLRSFIALARRVEALCGHDELDMEFCLDGTGVLHLLQVRPICTQARWIAGADGQVRAKIGFVVDFISERVGQWPGLFGQRTILGVMPDWNPAEMIGVTPRLLASSLYRELITRRVWSQAREFMGYRQMPPEELMLMVAGRPFIDVRVSFNSFLPAGLDGVTAETLVGAWLDRLDTHPQFHDKVEFQVAQTALDFCFDKHLDERYPGLLTRARREDFRAALHRLTARCLEPGQRSSMDWAYEAVTELRNRQAARGRMSADALAQGMKPLPQLVLLAEECRLFGTLPFSILARHAFIAESLLRSTVERGALSPERLAALKTTIRTVSGEMSHDLMSVCRSGMDRETFLARYGHLRPCSYDILSPRYADRDGLFSDSSPVSMVEAEAPFALTPQEYNNIASLLHETHFGNTQPDGLLEYARRSIAGRELAKFIFTRNLSDMLELLALWGDRLGLSRDDLSHLEVRDVMEWASHSLLRNARGYFRELADKGRELSNLGRSIKLGYIIRSARDVYVVPQHRSAPNFIGHGRTEAPLARLYPDSPCSADITGRLVCIENADPGFDWIFSRGIAGLVTMFGGTNSHMAIRCAEYGLPAAIGVGELLFEQITSAQSALLDAGACTLQPL</sequence>
<keyword evidence="3" id="KW-0670">Pyruvate</keyword>
<dbReference type="NCBIfam" id="NF004508">
    <property type="entry name" value="PRK05849.1"/>
    <property type="match status" value="1"/>
</dbReference>
<dbReference type="Proteomes" id="UP001194469">
    <property type="component" value="Unassembled WGS sequence"/>
</dbReference>
<name>A0ABS0J4R8_9BACT</name>
<dbReference type="InterPro" id="IPR008279">
    <property type="entry name" value="PEP-util_enz_mobile_dom"/>
</dbReference>
<dbReference type="SUPFAM" id="SSF56059">
    <property type="entry name" value="Glutathione synthetase ATP-binding domain-like"/>
    <property type="match status" value="1"/>
</dbReference>
<dbReference type="InterPro" id="IPR002192">
    <property type="entry name" value="PPDK_AMP/ATP-bd"/>
</dbReference>
<dbReference type="EMBL" id="VRYY01000232">
    <property type="protein sequence ID" value="MBG3877167.1"/>
    <property type="molecule type" value="Genomic_DNA"/>
</dbReference>
<protein>
    <submittedName>
        <fullName evidence="3">Pyruvate, phosphate dikinase</fullName>
    </submittedName>
</protein>
<evidence type="ECO:0000313" key="4">
    <source>
        <dbReference type="Proteomes" id="UP001194469"/>
    </source>
</evidence>
<feature type="domain" description="Pyruvate phosphate dikinase AMP/ATP-binding" evidence="2">
    <location>
        <begin position="193"/>
        <end position="316"/>
    </location>
</feature>
<dbReference type="Pfam" id="PF01326">
    <property type="entry name" value="PPDK_N"/>
    <property type="match status" value="1"/>
</dbReference>
<dbReference type="InterPro" id="IPR051549">
    <property type="entry name" value="PEP_Utilizing_Enz"/>
</dbReference>
<dbReference type="InterPro" id="IPR013815">
    <property type="entry name" value="ATP_grasp_subdomain_1"/>
</dbReference>
<dbReference type="PANTHER" id="PTHR43615:SF1">
    <property type="entry name" value="PPDK_N DOMAIN-CONTAINING PROTEIN"/>
    <property type="match status" value="1"/>
</dbReference>
<accession>A0ABS0J4R8</accession>
<dbReference type="Gene3D" id="3.30.470.20">
    <property type="entry name" value="ATP-grasp fold, B domain"/>
    <property type="match status" value="1"/>
</dbReference>
<keyword evidence="4" id="KW-1185">Reference proteome</keyword>
<evidence type="ECO:0000259" key="1">
    <source>
        <dbReference type="Pfam" id="PF00391"/>
    </source>
</evidence>
<gene>
    <name evidence="3" type="ORF">FVW20_09115</name>
</gene>
<dbReference type="PANTHER" id="PTHR43615">
    <property type="entry name" value="PHOSPHOENOLPYRUVATE SYNTHASE-RELATED"/>
    <property type="match status" value="1"/>
</dbReference>
<feature type="domain" description="PEP-utilising enzyme mobile" evidence="1">
    <location>
        <begin position="874"/>
        <end position="938"/>
    </location>
</feature>
<dbReference type="Pfam" id="PF00391">
    <property type="entry name" value="PEP-utilizers"/>
    <property type="match status" value="1"/>
</dbReference>
<dbReference type="Gene3D" id="3.30.1490.20">
    <property type="entry name" value="ATP-grasp fold, A domain"/>
    <property type="match status" value="1"/>
</dbReference>
<evidence type="ECO:0000259" key="2">
    <source>
        <dbReference type="Pfam" id="PF01326"/>
    </source>
</evidence>
<reference evidence="3 4" key="1">
    <citation type="submission" date="2019-08" db="EMBL/GenBank/DDBJ databases">
        <authorList>
            <person name="Luo N."/>
        </authorList>
    </citation>
    <scope>NUCLEOTIDE SEQUENCE [LARGE SCALE GENOMIC DNA]</scope>
    <source>
        <strain evidence="3 4">NCIMB 9442</strain>
    </source>
</reference>
<comment type="caution">
    <text evidence="3">The sequence shown here is derived from an EMBL/GenBank/DDBJ whole genome shotgun (WGS) entry which is preliminary data.</text>
</comment>
<organism evidence="3 4">
    <name type="scientific">Nitratidesulfovibrio oxamicus</name>
    <dbReference type="NCBI Taxonomy" id="32016"/>
    <lineage>
        <taxon>Bacteria</taxon>
        <taxon>Pseudomonadati</taxon>
        <taxon>Thermodesulfobacteriota</taxon>
        <taxon>Desulfovibrionia</taxon>
        <taxon>Desulfovibrionales</taxon>
        <taxon>Desulfovibrionaceae</taxon>
        <taxon>Nitratidesulfovibrio</taxon>
    </lineage>
</organism>
<dbReference type="InterPro" id="IPR036637">
    <property type="entry name" value="Phosphohistidine_dom_sf"/>
</dbReference>
<dbReference type="SUPFAM" id="SSF52009">
    <property type="entry name" value="Phosphohistidine domain"/>
    <property type="match status" value="1"/>
</dbReference>
<dbReference type="Gene3D" id="3.50.30.10">
    <property type="entry name" value="Phosphohistidine domain"/>
    <property type="match status" value="1"/>
</dbReference>